<protein>
    <submittedName>
        <fullName evidence="2">NAD(P)/FAD-dependent oxidoreductase</fullName>
    </submittedName>
</protein>
<dbReference type="PANTHER" id="PTHR43747">
    <property type="entry name" value="FAD-BINDING PROTEIN"/>
    <property type="match status" value="1"/>
</dbReference>
<organism evidence="2 3">
    <name type="scientific">Mangrovivirga halotolerans</name>
    <dbReference type="NCBI Taxonomy" id="2993936"/>
    <lineage>
        <taxon>Bacteria</taxon>
        <taxon>Pseudomonadati</taxon>
        <taxon>Bacteroidota</taxon>
        <taxon>Cytophagia</taxon>
        <taxon>Cytophagales</taxon>
        <taxon>Mangrovivirgaceae</taxon>
        <taxon>Mangrovivirga</taxon>
    </lineage>
</organism>
<dbReference type="Pfam" id="PF01494">
    <property type="entry name" value="FAD_binding_3"/>
    <property type="match status" value="1"/>
</dbReference>
<accession>A0ABT3RUC5</accession>
<dbReference type="Gene3D" id="3.50.50.60">
    <property type="entry name" value="FAD/NAD(P)-binding domain"/>
    <property type="match status" value="1"/>
</dbReference>
<dbReference type="InterPro" id="IPR002938">
    <property type="entry name" value="FAD-bd"/>
</dbReference>
<proteinExistence type="predicted"/>
<gene>
    <name evidence="2" type="ORF">OO013_16000</name>
</gene>
<keyword evidence="3" id="KW-1185">Reference proteome</keyword>
<dbReference type="InterPro" id="IPR050816">
    <property type="entry name" value="Flavin-dep_Halogenase_NPB"/>
</dbReference>
<comment type="caution">
    <text evidence="2">The sequence shown here is derived from an EMBL/GenBank/DDBJ whole genome shotgun (WGS) entry which is preliminary data.</text>
</comment>
<dbReference type="RefSeq" id="WP_266057952.1">
    <property type="nucleotide sequence ID" value="NZ_JAPFQN010000009.1"/>
</dbReference>
<feature type="domain" description="FAD-binding" evidence="1">
    <location>
        <begin position="3"/>
        <end position="225"/>
    </location>
</feature>
<reference evidence="2 3" key="1">
    <citation type="submission" date="2022-11" db="EMBL/GenBank/DDBJ databases">
        <title>The characterization of three novel Bacteroidetes species and genomic analysis of their roles in tidal elemental geochemical cycles.</title>
        <authorList>
            <person name="Ma K."/>
        </authorList>
    </citation>
    <scope>NUCLEOTIDE SEQUENCE [LARGE SCALE GENOMIC DNA]</scope>
    <source>
        <strain evidence="2 3">M17</strain>
    </source>
</reference>
<name>A0ABT3RUC5_9BACT</name>
<dbReference type="SUPFAM" id="SSF51905">
    <property type="entry name" value="FAD/NAD(P)-binding domain"/>
    <property type="match status" value="1"/>
</dbReference>
<sequence length="404" mass="45250">MEKTQVLIIGAGPSATVAAGVLNKKGVSVKIIEKESFPRFVIGESLLPRCMDNLEKAGLIDEVKKQGFQTKNGAKFIDNNNVCDFNFSDQYTDGWSWTWQVKRADFDYCLAKAIEDRGVEIEYNTMVTDVEFFEDGKSITTVSDKNGNSKQISADHIIDASGYGRVLPRLLNLNKPSDFPVRTSLFAHFKDDLRHEESEGDRITIIVHTQEIWIWIIPFSDHTTSVGIVGSPEDIDCYDGSANEKLQQWIDKIPELKKRFGSMPTLFDARQITGYSAAVSQLYGKGFTLTGNATEFLDPVFSSGVTFATESGALAAELVAKNLNGENVDWEKEYADYINKGVDVFRTFVTGWYDGTLQKIFFTEKENELMKKQICSVLAGYVWDSSNPFVKKHKRALKALSNAI</sequence>
<evidence type="ECO:0000259" key="1">
    <source>
        <dbReference type="Pfam" id="PF01494"/>
    </source>
</evidence>
<dbReference type="Proteomes" id="UP001209885">
    <property type="component" value="Unassembled WGS sequence"/>
</dbReference>
<dbReference type="EMBL" id="JAPFQN010000009">
    <property type="protein sequence ID" value="MCX2745382.1"/>
    <property type="molecule type" value="Genomic_DNA"/>
</dbReference>
<dbReference type="InterPro" id="IPR036188">
    <property type="entry name" value="FAD/NAD-bd_sf"/>
</dbReference>
<dbReference type="PANTHER" id="PTHR43747:SF1">
    <property type="entry name" value="SLR1998 PROTEIN"/>
    <property type="match status" value="1"/>
</dbReference>
<evidence type="ECO:0000313" key="3">
    <source>
        <dbReference type="Proteomes" id="UP001209885"/>
    </source>
</evidence>
<evidence type="ECO:0000313" key="2">
    <source>
        <dbReference type="EMBL" id="MCX2745382.1"/>
    </source>
</evidence>